<sequence>MYDNIDYETSSFFDCIQRMRDFVYDFLILPRHEDLPAMSKHKASEIKNYVRARVTNLPNEMFVHWTTATCSLIIWGKLLEIEGNGIPIDQAFCRRFTKEIKDYSKKMNFLNRCVNEGGNLTKQRIREIMKDLKEEVSVDIGEDENDLIKELQLKNRKLQIKLAEEKSKNEKLRKCIVALEGTCNKLTTRITSLETLNNVQKCQLKKKRDEYRRSELAMQEEVTRLAELTVKYDQNELFLRSKLVEAEKENVKSSWTIDDLKKKRKSIE</sequence>
<name>A0A069DMR8_9CNID</name>
<dbReference type="EMBL" id="GBGP01000301">
    <property type="protein sequence ID" value="JAC84896.1"/>
    <property type="molecule type" value="mRNA"/>
</dbReference>
<dbReference type="AlphaFoldDB" id="A0A069DMR8"/>
<keyword evidence="2" id="KW-0675">Receptor</keyword>
<feature type="non-terminal residue" evidence="2">
    <location>
        <position position="268"/>
    </location>
</feature>
<reference evidence="2" key="1">
    <citation type="journal article" date="2014" name="PLoS Genet.">
        <title>Differential Responses to Wnt and PCP Disruption Predict Expression and Developmental Function of Conserved and Novel Genes in a Cnidarian.</title>
        <authorList>
            <person name="Lapebie P."/>
            <person name="Ruggiero A."/>
            <person name="Barreau C."/>
            <person name="Chevalier S."/>
            <person name="Chang P."/>
            <person name="Dru P."/>
            <person name="Houliston E."/>
            <person name="Momose T."/>
        </authorList>
    </citation>
    <scope>NUCLEOTIDE SEQUENCE</scope>
</reference>
<evidence type="ECO:0000313" key="2">
    <source>
        <dbReference type="EMBL" id="JAC84896.1"/>
    </source>
</evidence>
<accession>A0A069DMR8</accession>
<feature type="coiled-coil region" evidence="1">
    <location>
        <begin position="148"/>
        <end position="175"/>
    </location>
</feature>
<protein>
    <submittedName>
        <fullName evidence="2">Putative Epidermal growth factor receptor protein</fullName>
    </submittedName>
</protein>
<organism evidence="2">
    <name type="scientific">Clytia hemisphaerica</name>
    <dbReference type="NCBI Taxonomy" id="252671"/>
    <lineage>
        <taxon>Eukaryota</taxon>
        <taxon>Metazoa</taxon>
        <taxon>Cnidaria</taxon>
        <taxon>Hydrozoa</taxon>
        <taxon>Hydroidolina</taxon>
        <taxon>Leptothecata</taxon>
        <taxon>Obeliida</taxon>
        <taxon>Clytiidae</taxon>
        <taxon>Clytia</taxon>
    </lineage>
</organism>
<evidence type="ECO:0000256" key="1">
    <source>
        <dbReference type="SAM" id="Coils"/>
    </source>
</evidence>
<keyword evidence="1" id="KW-0175">Coiled coil</keyword>
<proteinExistence type="evidence at transcript level"/>